<dbReference type="SUPFAM" id="SSF54523">
    <property type="entry name" value="Pili subunits"/>
    <property type="match status" value="1"/>
</dbReference>
<evidence type="ECO:0000256" key="11">
    <source>
        <dbReference type="SAM" id="Phobius"/>
    </source>
</evidence>
<keyword evidence="8 11" id="KW-0472">Membrane</keyword>
<evidence type="ECO:0000256" key="10">
    <source>
        <dbReference type="ARBA" id="ARBA00030775"/>
    </source>
</evidence>
<gene>
    <name evidence="13" type="primary">fimT_1</name>
    <name evidence="13" type="ORF">TUM4438_20300</name>
</gene>
<feature type="transmembrane region" description="Helical" evidence="11">
    <location>
        <begin position="6"/>
        <end position="29"/>
    </location>
</feature>
<evidence type="ECO:0000256" key="7">
    <source>
        <dbReference type="ARBA" id="ARBA00022989"/>
    </source>
</evidence>
<evidence type="ECO:0000256" key="6">
    <source>
        <dbReference type="ARBA" id="ARBA00022692"/>
    </source>
</evidence>
<dbReference type="EMBL" id="BPEY01000031">
    <property type="protein sequence ID" value="GIU45855.1"/>
    <property type="molecule type" value="Genomic_DNA"/>
</dbReference>
<keyword evidence="3" id="KW-1003">Cell membrane</keyword>
<accession>A0ABQ4PE79</accession>
<keyword evidence="5" id="KW-0997">Cell inner membrane</keyword>
<dbReference type="InterPro" id="IPR012902">
    <property type="entry name" value="N_methyl_site"/>
</dbReference>
<organism evidence="13 14">
    <name type="scientific">Shewanella sairae</name>
    <dbReference type="NCBI Taxonomy" id="190310"/>
    <lineage>
        <taxon>Bacteria</taxon>
        <taxon>Pseudomonadati</taxon>
        <taxon>Pseudomonadota</taxon>
        <taxon>Gammaproteobacteria</taxon>
        <taxon>Alteromonadales</taxon>
        <taxon>Shewanellaceae</taxon>
        <taxon>Shewanella</taxon>
    </lineage>
</organism>
<dbReference type="RefSeq" id="WP_220781089.1">
    <property type="nucleotide sequence ID" value="NZ_BPEY01000031.1"/>
</dbReference>
<keyword evidence="4" id="KW-0488">Methylation</keyword>
<evidence type="ECO:0000259" key="12">
    <source>
        <dbReference type="Pfam" id="PF12019"/>
    </source>
</evidence>
<dbReference type="Proteomes" id="UP000887104">
    <property type="component" value="Unassembled WGS sequence"/>
</dbReference>
<sequence>MHIKQLGLTLVELMVTIAIAAIMLTMGVPSLTSMYESYRAESNIRTIQQAILFSRNHALSYGSRVTLCPLNGNTCSNDWINGASVFIDNGTINTIDGTDQVLLELASFNDNDFIDYDQNSITIGNDGFVSGGFSSGSFNYCPGSQTSTDSKGLTLSISGKVKFTSGTIVCN</sequence>
<keyword evidence="6 11" id="KW-0812">Transmembrane</keyword>
<evidence type="ECO:0000256" key="1">
    <source>
        <dbReference type="ARBA" id="ARBA00004377"/>
    </source>
</evidence>
<evidence type="ECO:0000256" key="9">
    <source>
        <dbReference type="ARBA" id="ARBA00025772"/>
    </source>
</evidence>
<proteinExistence type="inferred from homology"/>
<dbReference type="InterPro" id="IPR045584">
    <property type="entry name" value="Pilin-like"/>
</dbReference>
<evidence type="ECO:0000313" key="13">
    <source>
        <dbReference type="EMBL" id="GIU45855.1"/>
    </source>
</evidence>
<dbReference type="Pfam" id="PF12019">
    <property type="entry name" value="GspH"/>
    <property type="match status" value="1"/>
</dbReference>
<evidence type="ECO:0000256" key="8">
    <source>
        <dbReference type="ARBA" id="ARBA00023136"/>
    </source>
</evidence>
<keyword evidence="14" id="KW-1185">Reference proteome</keyword>
<protein>
    <recommendedName>
        <fullName evidence="2">Type II secretion system protein H</fullName>
    </recommendedName>
    <alternativeName>
        <fullName evidence="10">General secretion pathway protein H</fullName>
    </alternativeName>
</protein>
<comment type="caution">
    <text evidence="13">The sequence shown here is derived from an EMBL/GenBank/DDBJ whole genome shotgun (WGS) entry which is preliminary data.</text>
</comment>
<dbReference type="InterPro" id="IPR022346">
    <property type="entry name" value="T2SS_GspH"/>
</dbReference>
<dbReference type="NCBIfam" id="TIGR02532">
    <property type="entry name" value="IV_pilin_GFxxxE"/>
    <property type="match status" value="1"/>
</dbReference>
<comment type="similarity">
    <text evidence="9">Belongs to the GSP H family.</text>
</comment>
<comment type="subcellular location">
    <subcellularLocation>
        <location evidence="1">Cell inner membrane</location>
        <topology evidence="1">Single-pass membrane protein</topology>
    </subcellularLocation>
</comment>
<dbReference type="Pfam" id="PF07963">
    <property type="entry name" value="N_methyl"/>
    <property type="match status" value="1"/>
</dbReference>
<keyword evidence="7 11" id="KW-1133">Transmembrane helix</keyword>
<evidence type="ECO:0000256" key="5">
    <source>
        <dbReference type="ARBA" id="ARBA00022519"/>
    </source>
</evidence>
<evidence type="ECO:0000256" key="3">
    <source>
        <dbReference type="ARBA" id="ARBA00022475"/>
    </source>
</evidence>
<feature type="domain" description="General secretion pathway GspH" evidence="12">
    <location>
        <begin position="44"/>
        <end position="158"/>
    </location>
</feature>
<reference evidence="13" key="1">
    <citation type="submission" date="2021-05" db="EMBL/GenBank/DDBJ databases">
        <title>Molecular characterization for Shewanella algae harboring chromosomal blaOXA-55-like strains isolated from clinical and environment sample.</title>
        <authorList>
            <person name="Ohama Y."/>
            <person name="Aoki K."/>
            <person name="Harada S."/>
            <person name="Moriya K."/>
            <person name="Ishii Y."/>
            <person name="Tateda K."/>
        </authorList>
    </citation>
    <scope>NUCLEOTIDE SEQUENCE</scope>
    <source>
        <strain evidence="13">JCM 11563</strain>
    </source>
</reference>
<name>A0ABQ4PE79_9GAMM</name>
<evidence type="ECO:0000256" key="2">
    <source>
        <dbReference type="ARBA" id="ARBA00021549"/>
    </source>
</evidence>
<dbReference type="Gene3D" id="3.55.40.10">
    <property type="entry name" value="minor pseudopilin epsh domain"/>
    <property type="match status" value="1"/>
</dbReference>
<evidence type="ECO:0000313" key="14">
    <source>
        <dbReference type="Proteomes" id="UP000887104"/>
    </source>
</evidence>
<evidence type="ECO:0000256" key="4">
    <source>
        <dbReference type="ARBA" id="ARBA00022481"/>
    </source>
</evidence>